<name>A0A9W6L0V0_9PSEU</name>
<dbReference type="AlphaFoldDB" id="A0A9W6L0V0"/>
<accession>A0A9W6L0V0</accession>
<comment type="caution">
    <text evidence="3">The sequence shown here is derived from an EMBL/GenBank/DDBJ whole genome shotgun (WGS) entry which is preliminary data.</text>
</comment>
<evidence type="ECO:0000259" key="2">
    <source>
        <dbReference type="PROSITE" id="PS51534"/>
    </source>
</evidence>
<dbReference type="Proteomes" id="UP001143463">
    <property type="component" value="Unassembled WGS sequence"/>
</dbReference>
<dbReference type="InterPro" id="IPR035897">
    <property type="entry name" value="Toll_tir_struct_dom_sf"/>
</dbReference>
<evidence type="ECO:0000256" key="1">
    <source>
        <dbReference type="SAM" id="MobiDB-lite"/>
    </source>
</evidence>
<feature type="region of interest" description="Disordered" evidence="1">
    <location>
        <begin position="341"/>
        <end position="366"/>
    </location>
</feature>
<evidence type="ECO:0000313" key="3">
    <source>
        <dbReference type="EMBL" id="GLL10953.1"/>
    </source>
</evidence>
<dbReference type="EMBL" id="BSFQ01000006">
    <property type="protein sequence ID" value="GLL10953.1"/>
    <property type="molecule type" value="Genomic_DNA"/>
</dbReference>
<dbReference type="PROSITE" id="PS51534">
    <property type="entry name" value="SEFIR"/>
    <property type="match status" value="1"/>
</dbReference>
<keyword evidence="4" id="KW-1185">Reference proteome</keyword>
<feature type="domain" description="SEFIR" evidence="2">
    <location>
        <begin position="1"/>
        <end position="143"/>
    </location>
</feature>
<gene>
    <name evidence="3" type="ORF">GCM10017577_20940</name>
</gene>
<dbReference type="InterPro" id="IPR013568">
    <property type="entry name" value="SEFIR_dom"/>
</dbReference>
<proteinExistence type="predicted"/>
<reference evidence="3" key="1">
    <citation type="journal article" date="2014" name="Int. J. Syst. Evol. Microbiol.">
        <title>Complete genome sequence of Corynebacterium casei LMG S-19264T (=DSM 44701T), isolated from a smear-ripened cheese.</title>
        <authorList>
            <consortium name="US DOE Joint Genome Institute (JGI-PGF)"/>
            <person name="Walter F."/>
            <person name="Albersmeier A."/>
            <person name="Kalinowski J."/>
            <person name="Ruckert C."/>
        </authorList>
    </citation>
    <scope>NUCLEOTIDE SEQUENCE</scope>
    <source>
        <strain evidence="3">VKM Ac-1069</strain>
    </source>
</reference>
<sequence>MRVFISYAHGVPEHEADVRRLWELLRHNGVDAVFDRVADEEPQDWSTWTREQVRTADHVLLIASPAYRRRFESDVGEEDEAGPGLGVQWEARFIRSELYRDQAGARRKFLTVLLPGTSTADVPYTLQPGVVTEYRVESFTVEGVTRLLRFLTGQPAIVSPELRPVPRLAPDDPTPRIVLHITVSGGSPWTRRRAAEVLTTKAPADAEVVTESLLEGSCEVYEREVTLRADDVSAAGLLLDDLHSFTRHEKARCSVGADVDHTGGATPSRLAERLAGCRATALMHRVHGASTVVAISHAFHERAVASSGFFPPLRSFREVAADAADGRTCWIAVAGRSVCPPLPAGRSERPRGNGEPSPDWSVQHNSGPVVIQRDHGSVHIGHIYGPGER</sequence>
<dbReference type="Pfam" id="PF08357">
    <property type="entry name" value="SEFIR"/>
    <property type="match status" value="1"/>
</dbReference>
<dbReference type="Gene3D" id="3.40.50.10140">
    <property type="entry name" value="Toll/interleukin-1 receptor homology (TIR) domain"/>
    <property type="match status" value="1"/>
</dbReference>
<reference evidence="3" key="2">
    <citation type="submission" date="2023-01" db="EMBL/GenBank/DDBJ databases">
        <authorList>
            <person name="Sun Q."/>
            <person name="Evtushenko L."/>
        </authorList>
    </citation>
    <scope>NUCLEOTIDE SEQUENCE</scope>
    <source>
        <strain evidence="3">VKM Ac-1069</strain>
    </source>
</reference>
<organism evidence="3 4">
    <name type="scientific">Pseudonocardia halophobica</name>
    <dbReference type="NCBI Taxonomy" id="29401"/>
    <lineage>
        <taxon>Bacteria</taxon>
        <taxon>Bacillati</taxon>
        <taxon>Actinomycetota</taxon>
        <taxon>Actinomycetes</taxon>
        <taxon>Pseudonocardiales</taxon>
        <taxon>Pseudonocardiaceae</taxon>
        <taxon>Pseudonocardia</taxon>
    </lineage>
</organism>
<protein>
    <recommendedName>
        <fullName evidence="2">SEFIR domain-containing protein</fullName>
    </recommendedName>
</protein>
<dbReference type="RefSeq" id="WP_197040589.1">
    <property type="nucleotide sequence ID" value="NZ_BAAAUZ010000079.1"/>
</dbReference>
<evidence type="ECO:0000313" key="4">
    <source>
        <dbReference type="Proteomes" id="UP001143463"/>
    </source>
</evidence>